<evidence type="ECO:0000313" key="6">
    <source>
        <dbReference type="EMBL" id="BAF60833.1"/>
    </source>
</evidence>
<dbReference type="EMBL" id="AP009389">
    <property type="protein sequence ID" value="BAF60833.1"/>
    <property type="molecule type" value="Genomic_DNA"/>
</dbReference>
<keyword evidence="5" id="KW-0479">Metal-binding</keyword>
<keyword evidence="7" id="KW-1185">Reference proteome</keyword>
<keyword evidence="6" id="KW-0436">Ligase</keyword>
<dbReference type="eggNOG" id="COG0212">
    <property type="taxonomic scope" value="Bacteria"/>
</dbReference>
<protein>
    <recommendedName>
        <fullName evidence="5">5-formyltetrahydrofolate cyclo-ligase</fullName>
        <ecNumber evidence="5">6.3.3.2</ecNumber>
    </recommendedName>
</protein>
<evidence type="ECO:0000256" key="5">
    <source>
        <dbReference type="RuleBase" id="RU361279"/>
    </source>
</evidence>
<keyword evidence="2 4" id="KW-0547">Nucleotide-binding</keyword>
<dbReference type="InterPro" id="IPR024185">
    <property type="entry name" value="FTHF_cligase-like_sf"/>
</dbReference>
<evidence type="ECO:0000256" key="1">
    <source>
        <dbReference type="ARBA" id="ARBA00010638"/>
    </source>
</evidence>
<dbReference type="GO" id="GO:0046872">
    <property type="term" value="F:metal ion binding"/>
    <property type="evidence" value="ECO:0007669"/>
    <property type="project" value="UniProtKB-KW"/>
</dbReference>
<keyword evidence="5" id="KW-0460">Magnesium</keyword>
<comment type="similarity">
    <text evidence="1 5">Belongs to the 5-formyltetrahydrofolate cyclo-ligase family.</text>
</comment>
<dbReference type="GO" id="GO:0005524">
    <property type="term" value="F:ATP binding"/>
    <property type="evidence" value="ECO:0007669"/>
    <property type="project" value="UniProtKB-KW"/>
</dbReference>
<dbReference type="SUPFAM" id="SSF100950">
    <property type="entry name" value="NagB/RpiA/CoA transferase-like"/>
    <property type="match status" value="1"/>
</dbReference>
<dbReference type="InterPro" id="IPR002698">
    <property type="entry name" value="FTHF_cligase"/>
</dbReference>
<dbReference type="GO" id="GO:0030272">
    <property type="term" value="F:5-formyltetrahydrofolate cyclo-ligase activity"/>
    <property type="evidence" value="ECO:0007669"/>
    <property type="project" value="UniProtKB-EC"/>
</dbReference>
<dbReference type="Pfam" id="PF01812">
    <property type="entry name" value="5-FTHF_cyc-lig"/>
    <property type="match status" value="1"/>
</dbReference>
<dbReference type="STRING" id="370438.PTH_2652"/>
<dbReference type="PANTHER" id="PTHR23407:SF1">
    <property type="entry name" value="5-FORMYLTETRAHYDROFOLATE CYCLO-LIGASE"/>
    <property type="match status" value="1"/>
</dbReference>
<dbReference type="HOGENOM" id="CLU_066245_2_2_9"/>
<dbReference type="KEGG" id="pth:PTH_2652"/>
<dbReference type="EC" id="6.3.3.2" evidence="5"/>
<dbReference type="NCBIfam" id="TIGR02727">
    <property type="entry name" value="MTHFS_bact"/>
    <property type="match status" value="1"/>
</dbReference>
<accession>A5CYV1</accession>
<name>A5CYV1_PELTS</name>
<feature type="binding site" evidence="4">
    <location>
        <position position="61"/>
    </location>
    <ligand>
        <name>substrate</name>
    </ligand>
</feature>
<dbReference type="PIRSF" id="PIRSF006806">
    <property type="entry name" value="FTHF_cligase"/>
    <property type="match status" value="1"/>
</dbReference>
<reference evidence="7" key="1">
    <citation type="journal article" date="2008" name="Genome Res.">
        <title>The genome of Pelotomaculum thermopropionicum reveals niche-associated evolution in anaerobic microbiota.</title>
        <authorList>
            <person name="Kosaka T."/>
            <person name="Kato S."/>
            <person name="Shimoyama T."/>
            <person name="Ishii S."/>
            <person name="Abe T."/>
            <person name="Watanabe K."/>
        </authorList>
    </citation>
    <scope>NUCLEOTIDE SEQUENCE [LARGE SCALE GENOMIC DNA]</scope>
    <source>
        <strain evidence="7">DSM 13744 / JCM 10971 / SI</strain>
    </source>
</reference>
<feature type="binding site" evidence="4">
    <location>
        <begin position="146"/>
        <end position="154"/>
    </location>
    <ligand>
        <name>ATP</name>
        <dbReference type="ChEBI" id="CHEBI:30616"/>
    </ligand>
</feature>
<evidence type="ECO:0000313" key="7">
    <source>
        <dbReference type="Proteomes" id="UP000006556"/>
    </source>
</evidence>
<dbReference type="Gene3D" id="3.40.50.10420">
    <property type="entry name" value="NagB/RpiA/CoA transferase-like"/>
    <property type="match status" value="1"/>
</dbReference>
<evidence type="ECO:0000256" key="3">
    <source>
        <dbReference type="ARBA" id="ARBA00022840"/>
    </source>
</evidence>
<evidence type="ECO:0000256" key="2">
    <source>
        <dbReference type="ARBA" id="ARBA00022741"/>
    </source>
</evidence>
<feature type="binding site" evidence="4">
    <location>
        <position position="66"/>
    </location>
    <ligand>
        <name>substrate</name>
    </ligand>
</feature>
<organism evidence="6 7">
    <name type="scientific">Pelotomaculum thermopropionicum (strain DSM 13744 / JCM 10971 / SI)</name>
    <dbReference type="NCBI Taxonomy" id="370438"/>
    <lineage>
        <taxon>Bacteria</taxon>
        <taxon>Bacillati</taxon>
        <taxon>Bacillota</taxon>
        <taxon>Clostridia</taxon>
        <taxon>Eubacteriales</taxon>
        <taxon>Desulfotomaculaceae</taxon>
        <taxon>Pelotomaculum</taxon>
    </lineage>
</organism>
<keyword evidence="3 4" id="KW-0067">ATP-binding</keyword>
<proteinExistence type="inferred from homology"/>
<sequence>MKNGRDFPGDAEVLRTELRKKMLKARAALAPAGAAEKSARIVKRLVAMDEYRQARTIMSYVDFRGEVQTGDLIVRAMADGKRVAVPVTDMAGRQLKPSLLVDFPGDLEPNAWGIMEPKPRCLRFVDPAGLDLVVVPGLAFDLKGYRLGYGSGFYDRFLPLTGKGTVFVGLAYELQLQIDVYHRRHDVPVHYILTEERLIDCRD</sequence>
<dbReference type="AlphaFoldDB" id="A5CYV1"/>
<dbReference type="PANTHER" id="PTHR23407">
    <property type="entry name" value="ATPASE INHIBITOR/5-FORMYLTETRAHYDROFOLATE CYCLO-LIGASE"/>
    <property type="match status" value="1"/>
</dbReference>
<comment type="catalytic activity">
    <reaction evidence="5">
        <text>(6S)-5-formyl-5,6,7,8-tetrahydrofolate + ATP = (6R)-5,10-methenyltetrahydrofolate + ADP + phosphate</text>
        <dbReference type="Rhea" id="RHEA:10488"/>
        <dbReference type="ChEBI" id="CHEBI:30616"/>
        <dbReference type="ChEBI" id="CHEBI:43474"/>
        <dbReference type="ChEBI" id="CHEBI:57455"/>
        <dbReference type="ChEBI" id="CHEBI:57457"/>
        <dbReference type="ChEBI" id="CHEBI:456216"/>
        <dbReference type="EC" id="6.3.3.2"/>
    </reaction>
</comment>
<dbReference type="InterPro" id="IPR037171">
    <property type="entry name" value="NagB/RpiA_transferase-like"/>
</dbReference>
<comment type="cofactor">
    <cofactor evidence="5">
        <name>Mg(2+)</name>
        <dbReference type="ChEBI" id="CHEBI:18420"/>
    </cofactor>
</comment>
<dbReference type="Proteomes" id="UP000006556">
    <property type="component" value="Chromosome"/>
</dbReference>
<gene>
    <name evidence="6" type="ordered locus">PTH_2652</name>
</gene>
<evidence type="ECO:0000256" key="4">
    <source>
        <dbReference type="PIRSR" id="PIRSR006806-1"/>
    </source>
</evidence>
<dbReference type="GO" id="GO:0009396">
    <property type="term" value="P:folic acid-containing compound biosynthetic process"/>
    <property type="evidence" value="ECO:0007669"/>
    <property type="project" value="TreeGrafter"/>
</dbReference>
<dbReference type="GO" id="GO:0035999">
    <property type="term" value="P:tetrahydrofolate interconversion"/>
    <property type="evidence" value="ECO:0007669"/>
    <property type="project" value="TreeGrafter"/>
</dbReference>